<keyword evidence="3" id="KW-1185">Reference proteome</keyword>
<dbReference type="InterPro" id="IPR018531">
    <property type="entry name" value="DUF1993"/>
</dbReference>
<evidence type="ECO:0000256" key="1">
    <source>
        <dbReference type="SAM" id="MobiDB-lite"/>
    </source>
</evidence>
<sequence>MSLSMYQASIPVFIRALNVLTTLLQKGAQHAKEQGLPPESLLEARLAPDMFTLVGQVQRASDTSKGTAERLSGVPAPRMPDTESTFEELYARITKTVEYLKSIDPARFEGCETRAVQLQAGPDTKIDFQGDDYLLSFGLPNFYFHVTTAYDILRHRGVQVGKRDFLGAIGNRSTSAA</sequence>
<dbReference type="SUPFAM" id="SSF109854">
    <property type="entry name" value="DinB/YfiT-like putative metalloenzymes"/>
    <property type="match status" value="1"/>
</dbReference>
<evidence type="ECO:0000313" key="2">
    <source>
        <dbReference type="EMBL" id="QSQ10840.1"/>
    </source>
</evidence>
<dbReference type="Proteomes" id="UP000663090">
    <property type="component" value="Chromosome"/>
</dbReference>
<dbReference type="PANTHER" id="PTHR36922">
    <property type="entry name" value="BLL2446 PROTEIN"/>
    <property type="match status" value="1"/>
</dbReference>
<organism evidence="2 3">
    <name type="scientific">Myxococcus landrumensis</name>
    <dbReference type="NCBI Taxonomy" id="2813577"/>
    <lineage>
        <taxon>Bacteria</taxon>
        <taxon>Pseudomonadati</taxon>
        <taxon>Myxococcota</taxon>
        <taxon>Myxococcia</taxon>
        <taxon>Myxococcales</taxon>
        <taxon>Cystobacterineae</taxon>
        <taxon>Myxococcaceae</taxon>
        <taxon>Myxococcus</taxon>
    </lineage>
</organism>
<gene>
    <name evidence="2" type="ORF">JY572_20640</name>
</gene>
<dbReference type="Gene3D" id="1.20.120.450">
    <property type="entry name" value="dinb family like domain"/>
    <property type="match status" value="1"/>
</dbReference>
<evidence type="ECO:0000313" key="3">
    <source>
        <dbReference type="Proteomes" id="UP000663090"/>
    </source>
</evidence>
<dbReference type="Pfam" id="PF09351">
    <property type="entry name" value="DUF1993"/>
    <property type="match status" value="1"/>
</dbReference>
<dbReference type="InterPro" id="IPR034660">
    <property type="entry name" value="DinB/YfiT-like"/>
</dbReference>
<dbReference type="EMBL" id="CP071091">
    <property type="protein sequence ID" value="QSQ10840.1"/>
    <property type="molecule type" value="Genomic_DNA"/>
</dbReference>
<feature type="region of interest" description="Disordered" evidence="1">
    <location>
        <begin position="59"/>
        <end position="79"/>
    </location>
</feature>
<reference evidence="2 3" key="1">
    <citation type="submission" date="2021-02" db="EMBL/GenBank/DDBJ databases">
        <title>De Novo genome assembly of isolated myxobacteria.</title>
        <authorList>
            <person name="Stevens D.C."/>
        </authorList>
    </citation>
    <scope>NUCLEOTIDE SEQUENCE [LARGE SCALE GENOMIC DNA]</scope>
    <source>
        <strain evidence="2 3">SCHIC003</strain>
    </source>
</reference>
<dbReference type="PANTHER" id="PTHR36922:SF1">
    <property type="entry name" value="DUF1993 DOMAIN-CONTAINING PROTEIN"/>
    <property type="match status" value="1"/>
</dbReference>
<dbReference type="RefSeq" id="WP_206712605.1">
    <property type="nucleotide sequence ID" value="NZ_CP071091.1"/>
</dbReference>
<proteinExistence type="predicted"/>
<accession>A0ABX7MZD5</accession>
<protein>
    <submittedName>
        <fullName evidence="2">DUF1993 domain-containing protein</fullName>
    </submittedName>
</protein>
<name>A0ABX7MZD5_9BACT</name>